<dbReference type="PROSITE" id="PS51898">
    <property type="entry name" value="TYR_RECOMBINASE"/>
    <property type="match status" value="1"/>
</dbReference>
<gene>
    <name evidence="4" type="ORF">ACFPEN_31970</name>
</gene>
<dbReference type="PANTHER" id="PTHR30349">
    <property type="entry name" value="PHAGE INTEGRASE-RELATED"/>
    <property type="match status" value="1"/>
</dbReference>
<name>A0ABV9BU57_9ACTN</name>
<dbReference type="InterPro" id="IPR050090">
    <property type="entry name" value="Tyrosine_recombinase_XerCD"/>
</dbReference>
<dbReference type="InterPro" id="IPR013762">
    <property type="entry name" value="Integrase-like_cat_sf"/>
</dbReference>
<dbReference type="InterPro" id="IPR011010">
    <property type="entry name" value="DNA_brk_join_enz"/>
</dbReference>
<reference evidence="5" key="1">
    <citation type="journal article" date="2019" name="Int. J. Syst. Evol. Microbiol.">
        <title>The Global Catalogue of Microorganisms (GCM) 10K type strain sequencing project: providing services to taxonomists for standard genome sequencing and annotation.</title>
        <authorList>
            <consortium name="The Broad Institute Genomics Platform"/>
            <consortium name="The Broad Institute Genome Sequencing Center for Infectious Disease"/>
            <person name="Wu L."/>
            <person name="Ma J."/>
        </authorList>
    </citation>
    <scope>NUCLEOTIDE SEQUENCE [LARGE SCALE GENOMIC DNA]</scope>
    <source>
        <strain evidence="5">CECT 8064</strain>
    </source>
</reference>
<dbReference type="InterPro" id="IPR002104">
    <property type="entry name" value="Integrase_catalytic"/>
</dbReference>
<protein>
    <submittedName>
        <fullName evidence="4">Tyrosine-type recombinase/integrase</fullName>
    </submittedName>
</protein>
<evidence type="ECO:0000313" key="4">
    <source>
        <dbReference type="EMBL" id="MFC4517516.1"/>
    </source>
</evidence>
<organism evidence="4 5">
    <name type="scientific">Streptomyces ehimensis</name>
    <dbReference type="NCBI Taxonomy" id="68195"/>
    <lineage>
        <taxon>Bacteria</taxon>
        <taxon>Bacillati</taxon>
        <taxon>Actinomycetota</taxon>
        <taxon>Actinomycetes</taxon>
        <taxon>Kitasatosporales</taxon>
        <taxon>Streptomycetaceae</taxon>
        <taxon>Streptomyces</taxon>
    </lineage>
</organism>
<dbReference type="RefSeq" id="WP_417924091.1">
    <property type="nucleotide sequence ID" value="NZ_JBHSFS010000021.1"/>
</dbReference>
<feature type="region of interest" description="Disordered" evidence="2">
    <location>
        <begin position="1"/>
        <end position="37"/>
    </location>
</feature>
<keyword evidence="1" id="KW-0233">DNA recombination</keyword>
<dbReference type="PANTHER" id="PTHR30349:SF64">
    <property type="entry name" value="PROPHAGE INTEGRASE INTD-RELATED"/>
    <property type="match status" value="1"/>
</dbReference>
<evidence type="ECO:0000256" key="1">
    <source>
        <dbReference type="ARBA" id="ARBA00023172"/>
    </source>
</evidence>
<evidence type="ECO:0000313" key="5">
    <source>
        <dbReference type="Proteomes" id="UP001595990"/>
    </source>
</evidence>
<dbReference type="EMBL" id="JBHSFS010000021">
    <property type="protein sequence ID" value="MFC4517516.1"/>
    <property type="molecule type" value="Genomic_DNA"/>
</dbReference>
<accession>A0ABV9BU57</accession>
<dbReference type="Gene3D" id="1.10.443.10">
    <property type="entry name" value="Intergrase catalytic core"/>
    <property type="match status" value="1"/>
</dbReference>
<proteinExistence type="predicted"/>
<evidence type="ECO:0000256" key="2">
    <source>
        <dbReference type="SAM" id="MobiDB-lite"/>
    </source>
</evidence>
<dbReference type="Proteomes" id="UP001595990">
    <property type="component" value="Unassembled WGS sequence"/>
</dbReference>
<sequence length="352" mass="38106">MSGAVDRSGGGHGPPARGGTRERAALDAEEKWQPRTEVEPIPDDIRAALDWVARKSLKVTDLEAPSVVRSALHALSLKLDGKAAAANTVNRKVPVFSNALRYAVECELLAKVPLDKVDWKAPEVDDEIDFRYVPGADLAKRLVLGVAEQSERGAHLKAFFGCLYYAAARPAEATALALPDCVLPETGWGELVLARSTPRVGSAWTDTGESFDSRGLKRRARNATRSVPIPPVLVRMLREHIATFGVAADGRLFRATQGGHLLSKEYGDLWKAARLAVLTEAEAVTPLAEKPYSLRHAGVSLWLMSGVAPAEVARRAGHSIAVLFRFYAKVIHGLQQEANEKIELALTATDLT</sequence>
<comment type="caution">
    <text evidence="4">The sequence shown here is derived from an EMBL/GenBank/DDBJ whole genome shotgun (WGS) entry which is preliminary data.</text>
</comment>
<evidence type="ECO:0000259" key="3">
    <source>
        <dbReference type="PROSITE" id="PS51898"/>
    </source>
</evidence>
<keyword evidence="5" id="KW-1185">Reference proteome</keyword>
<dbReference type="SUPFAM" id="SSF56349">
    <property type="entry name" value="DNA breaking-rejoining enzymes"/>
    <property type="match status" value="1"/>
</dbReference>
<feature type="compositionally biased region" description="Basic and acidic residues" evidence="2">
    <location>
        <begin position="19"/>
        <end position="37"/>
    </location>
</feature>
<feature type="domain" description="Tyr recombinase" evidence="3">
    <location>
        <begin position="129"/>
        <end position="341"/>
    </location>
</feature>